<dbReference type="RefSeq" id="WP_395545652.1">
    <property type="nucleotide sequence ID" value="NZ_CP166302.1"/>
</dbReference>
<organism evidence="3 4">
    <name type="scientific">Oceanimonas smirnovii</name>
    <dbReference type="NCBI Taxonomy" id="264574"/>
    <lineage>
        <taxon>Bacteria</taxon>
        <taxon>Pseudomonadati</taxon>
        <taxon>Pseudomonadota</taxon>
        <taxon>Gammaproteobacteria</taxon>
        <taxon>Aeromonadales</taxon>
        <taxon>Aeromonadaceae</taxon>
        <taxon>Oceanimonas</taxon>
    </lineage>
</organism>
<dbReference type="SUPFAM" id="SSF55729">
    <property type="entry name" value="Acyl-CoA N-acyltransferases (Nat)"/>
    <property type="match status" value="1"/>
</dbReference>
<protein>
    <submittedName>
        <fullName evidence="3">GNAT family N-acetyltransferase</fullName>
        <ecNumber evidence="3">2.3.-.-</ecNumber>
    </submittedName>
</protein>
<sequence>MKSVMSITPADDAAICRIIQCVGAEFGAVGEGFGPGDAEVQCMSRHYRPENNSRYFVARLNGEIVGGAGIAPLGNICELKKLFLLPGARGHGLGRQLAEACLAFATERGFTACYLDTLGNMTAAIRLYEQLGFQHLEAPLVASEHGGCDVWMLKQLNHREHAC</sequence>
<dbReference type="PANTHER" id="PTHR13947:SF37">
    <property type="entry name" value="LD18367P"/>
    <property type="match status" value="1"/>
</dbReference>
<proteinExistence type="predicted"/>
<dbReference type="GO" id="GO:0016746">
    <property type="term" value="F:acyltransferase activity"/>
    <property type="evidence" value="ECO:0007669"/>
    <property type="project" value="UniProtKB-KW"/>
</dbReference>
<reference evidence="3 4" key="1">
    <citation type="submission" date="2024-08" db="EMBL/GenBank/DDBJ databases">
        <title>Oceanimonas smirnovii Genome sequencing and assembly.</title>
        <authorList>
            <person name="Tang B."/>
        </authorList>
    </citation>
    <scope>NUCLEOTIDE SEQUENCE [LARGE SCALE GENOMIC DNA]</scope>
    <source>
        <strain evidence="3 4">OS2020-119</strain>
    </source>
</reference>
<dbReference type="PANTHER" id="PTHR13947">
    <property type="entry name" value="GNAT FAMILY N-ACETYLTRANSFERASE"/>
    <property type="match status" value="1"/>
</dbReference>
<dbReference type="EC" id="2.3.-.-" evidence="3"/>
<name>A0ABW7P421_9GAMM</name>
<feature type="domain" description="N-acetyltransferase" evidence="2">
    <location>
        <begin position="5"/>
        <end position="157"/>
    </location>
</feature>
<dbReference type="Pfam" id="PF00583">
    <property type="entry name" value="Acetyltransf_1"/>
    <property type="match status" value="1"/>
</dbReference>
<dbReference type="EMBL" id="JBGFTR010000019">
    <property type="protein sequence ID" value="MFH7566056.1"/>
    <property type="molecule type" value="Genomic_DNA"/>
</dbReference>
<dbReference type="Proteomes" id="UP001610706">
    <property type="component" value="Unassembled WGS sequence"/>
</dbReference>
<dbReference type="CDD" id="cd04301">
    <property type="entry name" value="NAT_SF"/>
    <property type="match status" value="1"/>
</dbReference>
<evidence type="ECO:0000259" key="2">
    <source>
        <dbReference type="PROSITE" id="PS51186"/>
    </source>
</evidence>
<keyword evidence="4" id="KW-1185">Reference proteome</keyword>
<dbReference type="InterPro" id="IPR050769">
    <property type="entry name" value="NAT_camello-type"/>
</dbReference>
<dbReference type="PROSITE" id="PS51186">
    <property type="entry name" value="GNAT"/>
    <property type="match status" value="1"/>
</dbReference>
<evidence type="ECO:0000256" key="1">
    <source>
        <dbReference type="ARBA" id="ARBA00022679"/>
    </source>
</evidence>
<comment type="caution">
    <text evidence="3">The sequence shown here is derived from an EMBL/GenBank/DDBJ whole genome shotgun (WGS) entry which is preliminary data.</text>
</comment>
<keyword evidence="1 3" id="KW-0808">Transferase</keyword>
<accession>A0ABW7P421</accession>
<dbReference type="InterPro" id="IPR000182">
    <property type="entry name" value="GNAT_dom"/>
</dbReference>
<dbReference type="Gene3D" id="3.40.630.30">
    <property type="match status" value="1"/>
</dbReference>
<evidence type="ECO:0000313" key="4">
    <source>
        <dbReference type="Proteomes" id="UP001610706"/>
    </source>
</evidence>
<evidence type="ECO:0000313" key="3">
    <source>
        <dbReference type="EMBL" id="MFH7566056.1"/>
    </source>
</evidence>
<keyword evidence="3" id="KW-0012">Acyltransferase</keyword>
<dbReference type="InterPro" id="IPR016181">
    <property type="entry name" value="Acyl_CoA_acyltransferase"/>
</dbReference>
<gene>
    <name evidence="3" type="ORF">AB9R89_12055</name>
</gene>